<dbReference type="EMBL" id="CP006773">
    <property type="protein sequence ID" value="AHD01491.1"/>
    <property type="molecule type" value="Genomic_DNA"/>
</dbReference>
<sequence>MVVAVDKARLFGVPLPQALCPQSVSTEFETPEGHLGFDISASLPRIGLLVRYSGYLVLPELDLRR</sequence>
<dbReference type="STRING" id="999552.METH_13085"/>
<dbReference type="HOGENOM" id="CLU_2844497_0_0_5"/>
<name>V9VRW4_9RHOB</name>
<dbReference type="InterPro" id="IPR025311">
    <property type="entry name" value="DUF4166"/>
</dbReference>
<reference evidence="2 3" key="1">
    <citation type="submission" date="2013-09" db="EMBL/GenBank/DDBJ databases">
        <authorList>
            <consortium name="DOE Joint Genome Institute"/>
            <person name="Klenk H.-P."/>
            <person name="Huntemann M."/>
            <person name="Han J."/>
            <person name="Chen A."/>
            <person name="Kyrpides N."/>
            <person name="Mavromatis K."/>
            <person name="Markowitz V."/>
            <person name="Palaniappan K."/>
            <person name="Ivanova N."/>
            <person name="Schaumberg A."/>
            <person name="Pati A."/>
            <person name="Liolios K."/>
            <person name="Nordberg H.P."/>
            <person name="Cantor M.N."/>
            <person name="Hua S.X."/>
            <person name="Woyke T."/>
        </authorList>
    </citation>
    <scope>NUCLEOTIDE SEQUENCE [LARGE SCALE GENOMIC DNA]</scope>
    <source>
        <strain evidence="2 3">DSM 14336</strain>
    </source>
</reference>
<organism evidence="2 3">
    <name type="scientific">Leisingera methylohalidivorans DSM 14336</name>
    <dbReference type="NCBI Taxonomy" id="999552"/>
    <lineage>
        <taxon>Bacteria</taxon>
        <taxon>Pseudomonadati</taxon>
        <taxon>Pseudomonadota</taxon>
        <taxon>Alphaproteobacteria</taxon>
        <taxon>Rhodobacterales</taxon>
        <taxon>Roseobacteraceae</taxon>
        <taxon>Leisingera</taxon>
    </lineage>
</organism>
<dbReference type="PATRIC" id="fig|999552.6.peg.2609"/>
<evidence type="ECO:0000313" key="2">
    <source>
        <dbReference type="EMBL" id="AHD01491.1"/>
    </source>
</evidence>
<dbReference type="Proteomes" id="UP000018780">
    <property type="component" value="Chromosome"/>
</dbReference>
<gene>
    <name evidence="2" type="ORF">METH_13085</name>
</gene>
<feature type="domain" description="DUF4166" evidence="1">
    <location>
        <begin position="7"/>
        <end position="56"/>
    </location>
</feature>
<dbReference type="Pfam" id="PF13761">
    <property type="entry name" value="DUF4166"/>
    <property type="match status" value="1"/>
</dbReference>
<evidence type="ECO:0000313" key="3">
    <source>
        <dbReference type="Proteomes" id="UP000018780"/>
    </source>
</evidence>
<dbReference type="KEGG" id="lmd:METH_13085"/>
<accession>V9VRW4</accession>
<evidence type="ECO:0000259" key="1">
    <source>
        <dbReference type="Pfam" id="PF13761"/>
    </source>
</evidence>
<keyword evidence="3" id="KW-1185">Reference proteome</keyword>
<proteinExistence type="predicted"/>
<dbReference type="AlphaFoldDB" id="V9VRW4"/>
<protein>
    <submittedName>
        <fullName evidence="2">NAD(P)-binding dehydrogenase</fullName>
    </submittedName>
</protein>